<keyword evidence="1" id="KW-0031">Aminopeptidase</keyword>
<protein>
    <submittedName>
        <fullName evidence="1">Endoplasmic reticulum aminopeptidase 2</fullName>
    </submittedName>
</protein>
<dbReference type="OrthoDB" id="5989730at2759"/>
<accession>A0A6S7K2H6</accession>
<dbReference type="InterPro" id="IPR001930">
    <property type="entry name" value="Peptidase_M1"/>
</dbReference>
<dbReference type="Proteomes" id="UP001152795">
    <property type="component" value="Unassembled WGS sequence"/>
</dbReference>
<dbReference type="AlphaFoldDB" id="A0A6S7K2H6"/>
<proteinExistence type="predicted"/>
<keyword evidence="1" id="KW-0645">Protease</keyword>
<dbReference type="GO" id="GO:0042277">
    <property type="term" value="F:peptide binding"/>
    <property type="evidence" value="ECO:0007669"/>
    <property type="project" value="TreeGrafter"/>
</dbReference>
<dbReference type="PRINTS" id="PR00756">
    <property type="entry name" value="ALADIPTASE"/>
</dbReference>
<dbReference type="SUPFAM" id="SSF63737">
    <property type="entry name" value="Leukotriene A4 hydrolase N-terminal domain"/>
    <property type="match status" value="1"/>
</dbReference>
<dbReference type="InterPro" id="IPR050344">
    <property type="entry name" value="Peptidase_M1_aminopeptidases"/>
</dbReference>
<dbReference type="EMBL" id="CACRXK020024316">
    <property type="protein sequence ID" value="CAB4038527.1"/>
    <property type="molecule type" value="Genomic_DNA"/>
</dbReference>
<reference evidence="1" key="1">
    <citation type="submission" date="2020-04" db="EMBL/GenBank/DDBJ databases">
        <authorList>
            <person name="Alioto T."/>
            <person name="Alioto T."/>
            <person name="Gomez Garrido J."/>
        </authorList>
    </citation>
    <scope>NUCLEOTIDE SEQUENCE</scope>
    <source>
        <strain evidence="1">A484AB</strain>
    </source>
</reference>
<dbReference type="GO" id="GO:0043171">
    <property type="term" value="P:peptide catabolic process"/>
    <property type="evidence" value="ECO:0007669"/>
    <property type="project" value="TreeGrafter"/>
</dbReference>
<dbReference type="GO" id="GO:0016020">
    <property type="term" value="C:membrane"/>
    <property type="evidence" value="ECO:0007669"/>
    <property type="project" value="TreeGrafter"/>
</dbReference>
<organism evidence="1 2">
    <name type="scientific">Paramuricea clavata</name>
    <name type="common">Red gorgonian</name>
    <name type="synonym">Violescent sea-whip</name>
    <dbReference type="NCBI Taxonomy" id="317549"/>
    <lineage>
        <taxon>Eukaryota</taxon>
        <taxon>Metazoa</taxon>
        <taxon>Cnidaria</taxon>
        <taxon>Anthozoa</taxon>
        <taxon>Octocorallia</taxon>
        <taxon>Malacalcyonacea</taxon>
        <taxon>Plexauridae</taxon>
        <taxon>Paramuricea</taxon>
    </lineage>
</organism>
<dbReference type="GO" id="GO:0070006">
    <property type="term" value="F:metalloaminopeptidase activity"/>
    <property type="evidence" value="ECO:0007669"/>
    <property type="project" value="TreeGrafter"/>
</dbReference>
<dbReference type="GO" id="GO:0005615">
    <property type="term" value="C:extracellular space"/>
    <property type="evidence" value="ECO:0007669"/>
    <property type="project" value="TreeGrafter"/>
</dbReference>
<evidence type="ECO:0000313" key="1">
    <source>
        <dbReference type="EMBL" id="CAB4038527.1"/>
    </source>
</evidence>
<dbReference type="PANTHER" id="PTHR11533:SF299">
    <property type="entry name" value="AMINOPEPTIDASE"/>
    <property type="match status" value="1"/>
</dbReference>
<dbReference type="Gene3D" id="2.60.40.1730">
    <property type="entry name" value="tricorn interacting facor f3 domain"/>
    <property type="match status" value="1"/>
</dbReference>
<dbReference type="PANTHER" id="PTHR11533">
    <property type="entry name" value="PROTEASE M1 ZINC METALLOPROTEASE"/>
    <property type="match status" value="1"/>
</dbReference>
<dbReference type="GO" id="GO:0008270">
    <property type="term" value="F:zinc ion binding"/>
    <property type="evidence" value="ECO:0007669"/>
    <property type="project" value="TreeGrafter"/>
</dbReference>
<dbReference type="InterPro" id="IPR042097">
    <property type="entry name" value="Aminopeptidase_N-like_N_sf"/>
</dbReference>
<dbReference type="InterPro" id="IPR045357">
    <property type="entry name" value="Aminopeptidase_N-like_N"/>
</dbReference>
<sequence>MFVNLILAKRVLTYSTQANVQKQSRHLATTHFEATAARQAFPCFDEPAMKANFTIILVYKNGLVPLSNMPAVKTTNIGRNLRETQFMQSVKMSTYLVAFVVCDFKSVGVTTKNGVR</sequence>
<evidence type="ECO:0000313" key="2">
    <source>
        <dbReference type="Proteomes" id="UP001152795"/>
    </source>
</evidence>
<keyword evidence="2" id="KW-1185">Reference proteome</keyword>
<gene>
    <name evidence="1" type="ORF">PACLA_8A086898</name>
</gene>
<keyword evidence="1" id="KW-0378">Hydrolase</keyword>
<feature type="non-terminal residue" evidence="1">
    <location>
        <position position="116"/>
    </location>
</feature>
<name>A0A6S7K2H6_PARCT</name>
<dbReference type="GO" id="GO:0005737">
    <property type="term" value="C:cytoplasm"/>
    <property type="evidence" value="ECO:0007669"/>
    <property type="project" value="TreeGrafter"/>
</dbReference>
<comment type="caution">
    <text evidence="1">The sequence shown here is derived from an EMBL/GenBank/DDBJ whole genome shotgun (WGS) entry which is preliminary data.</text>
</comment>
<dbReference type="GO" id="GO:0006508">
    <property type="term" value="P:proteolysis"/>
    <property type="evidence" value="ECO:0007669"/>
    <property type="project" value="InterPro"/>
</dbReference>
<dbReference type="Pfam" id="PF17900">
    <property type="entry name" value="Peptidase_M1_N"/>
    <property type="match status" value="1"/>
</dbReference>